<keyword evidence="2" id="KW-0808">Transferase</keyword>
<dbReference type="EMBL" id="LXQA010174544">
    <property type="protein sequence ID" value="MCI29724.1"/>
    <property type="molecule type" value="Genomic_DNA"/>
</dbReference>
<keyword evidence="3" id="KW-1185">Reference proteome</keyword>
<organism evidence="2 3">
    <name type="scientific">Trifolium medium</name>
    <dbReference type="NCBI Taxonomy" id="97028"/>
    <lineage>
        <taxon>Eukaryota</taxon>
        <taxon>Viridiplantae</taxon>
        <taxon>Streptophyta</taxon>
        <taxon>Embryophyta</taxon>
        <taxon>Tracheophyta</taxon>
        <taxon>Spermatophyta</taxon>
        <taxon>Magnoliopsida</taxon>
        <taxon>eudicotyledons</taxon>
        <taxon>Gunneridae</taxon>
        <taxon>Pentapetalae</taxon>
        <taxon>rosids</taxon>
        <taxon>fabids</taxon>
        <taxon>Fabales</taxon>
        <taxon>Fabaceae</taxon>
        <taxon>Papilionoideae</taxon>
        <taxon>50 kb inversion clade</taxon>
        <taxon>NPAAA clade</taxon>
        <taxon>Hologalegina</taxon>
        <taxon>IRL clade</taxon>
        <taxon>Trifolieae</taxon>
        <taxon>Trifolium</taxon>
    </lineage>
</organism>
<dbReference type="GO" id="GO:0016740">
    <property type="term" value="F:transferase activity"/>
    <property type="evidence" value="ECO:0007669"/>
    <property type="project" value="UniProtKB-KW"/>
</dbReference>
<proteinExistence type="predicted"/>
<reference evidence="2 3" key="1">
    <citation type="journal article" date="2018" name="Front. Plant Sci.">
        <title>Red Clover (Trifolium pratense) and Zigzag Clover (T. medium) - A Picture of Genomic Similarities and Differences.</title>
        <authorList>
            <person name="Dluhosova J."/>
            <person name="Istvanek J."/>
            <person name="Nedelnik J."/>
            <person name="Repkova J."/>
        </authorList>
    </citation>
    <scope>NUCLEOTIDE SEQUENCE [LARGE SCALE GENOMIC DNA]</scope>
    <source>
        <strain evidence="3">cv. 10/8</strain>
        <tissue evidence="2">Leaf</tissue>
    </source>
</reference>
<evidence type="ECO:0000313" key="3">
    <source>
        <dbReference type="Proteomes" id="UP000265520"/>
    </source>
</evidence>
<protein>
    <submittedName>
        <fullName evidence="2">UDP-glycosyltransferase 76F1-like</fullName>
    </submittedName>
</protein>
<comment type="caution">
    <text evidence="2">The sequence shown here is derived from an EMBL/GenBank/DDBJ whole genome shotgun (WGS) entry which is preliminary data.</text>
</comment>
<feature type="non-terminal residue" evidence="2">
    <location>
        <position position="61"/>
    </location>
</feature>
<dbReference type="Gene3D" id="3.40.50.2000">
    <property type="entry name" value="Glycogen Phosphorylase B"/>
    <property type="match status" value="1"/>
</dbReference>
<evidence type="ECO:0000313" key="2">
    <source>
        <dbReference type="EMBL" id="MCI29724.1"/>
    </source>
</evidence>
<feature type="transmembrane region" description="Helical" evidence="1">
    <location>
        <begin position="33"/>
        <end position="52"/>
    </location>
</feature>
<dbReference type="SUPFAM" id="SSF53756">
    <property type="entry name" value="UDP-Glycosyltransferase/glycogen phosphorylase"/>
    <property type="match status" value="1"/>
</dbReference>
<keyword evidence="1" id="KW-0472">Membrane</keyword>
<evidence type="ECO:0000256" key="1">
    <source>
        <dbReference type="SAM" id="Phobius"/>
    </source>
</evidence>
<keyword evidence="1" id="KW-0812">Transmembrane</keyword>
<accession>A0A392R0V6</accession>
<dbReference type="AlphaFoldDB" id="A0A392R0V6"/>
<name>A0A392R0V6_9FABA</name>
<keyword evidence="1" id="KW-1133">Transmembrane helix</keyword>
<sequence>MFDVSKEPIACLISDAMCYFTQDVATSFQLPRIVLRTGGVCSFVAFAAFPFLREKGYLPIQ</sequence>
<dbReference type="Proteomes" id="UP000265520">
    <property type="component" value="Unassembled WGS sequence"/>
</dbReference>